<dbReference type="AlphaFoldDB" id="A0A645HZH9"/>
<protein>
    <submittedName>
        <fullName evidence="1">Uncharacterized protein</fullName>
    </submittedName>
</protein>
<accession>A0A645HZH9</accession>
<gene>
    <name evidence="1" type="ORF">SDC9_189107</name>
</gene>
<sequence>MDIRDEKCRVYEQLRLLMEERRELSKQYFDLKEYLIHLEDNQDTTDSDKAIHRELEPMNLENEKELQDYFTQRKAIDNHHRSYKDYGFIIASILKETGKPLSAKQIYHEWTESYEIFPDYRNFVNNILPKINRDESIPVERAMRGYWQYRLKT</sequence>
<organism evidence="1">
    <name type="scientific">bioreactor metagenome</name>
    <dbReference type="NCBI Taxonomy" id="1076179"/>
    <lineage>
        <taxon>unclassified sequences</taxon>
        <taxon>metagenomes</taxon>
        <taxon>ecological metagenomes</taxon>
    </lineage>
</organism>
<evidence type="ECO:0000313" key="1">
    <source>
        <dbReference type="EMBL" id="MPN41554.1"/>
    </source>
</evidence>
<comment type="caution">
    <text evidence="1">The sequence shown here is derived from an EMBL/GenBank/DDBJ whole genome shotgun (WGS) entry which is preliminary data.</text>
</comment>
<name>A0A645HZH9_9ZZZZ</name>
<proteinExistence type="predicted"/>
<reference evidence="1" key="1">
    <citation type="submission" date="2019-08" db="EMBL/GenBank/DDBJ databases">
        <authorList>
            <person name="Kucharzyk K."/>
            <person name="Murdoch R.W."/>
            <person name="Higgins S."/>
            <person name="Loffler F."/>
        </authorList>
    </citation>
    <scope>NUCLEOTIDE SEQUENCE</scope>
</reference>
<dbReference type="EMBL" id="VSSQ01098686">
    <property type="protein sequence ID" value="MPN41554.1"/>
    <property type="molecule type" value="Genomic_DNA"/>
</dbReference>